<dbReference type="Proteomes" id="UP000276133">
    <property type="component" value="Unassembled WGS sequence"/>
</dbReference>
<keyword evidence="1" id="KW-0472">Membrane</keyword>
<gene>
    <name evidence="2" type="ORF">BpHYR1_005673</name>
</gene>
<evidence type="ECO:0000256" key="1">
    <source>
        <dbReference type="SAM" id="Phobius"/>
    </source>
</evidence>
<proteinExistence type="predicted"/>
<sequence length="340" mass="40183">MFVMLHKETSVRKHNCFISKHLLKKLSISMPNIPQLLKLSKVLLRFYKIDGISNNFSRVLIMNASSINYQSMENYDYIAWVMQVVDKFVLFYTFILIPIGIVLNLIEFDNDSILHLWNKYKINFEIKLHYLLLCPSITSSFTNETITTRFCTAPTLIFLVRDALAVMTRTIIPFCLMFIMNSALIFKIKESKRKVSKKLNHELIFVSTVIGTTLIFVVVLIPNIIWIAFVNYNRINPSKQKQTYGAFLFLFEKKFSFKIEFHLNHKNSNKIRTPDFNRKFHLFTKINKFCWIKINFTNSRYFPVKNIVFIKTVCMLSFGMLCNRMATRKRIFGKFLNNFL</sequence>
<accession>A0A3M7PK11</accession>
<dbReference type="AlphaFoldDB" id="A0A3M7PK11"/>
<organism evidence="2 3">
    <name type="scientific">Brachionus plicatilis</name>
    <name type="common">Marine rotifer</name>
    <name type="synonym">Brachionus muelleri</name>
    <dbReference type="NCBI Taxonomy" id="10195"/>
    <lineage>
        <taxon>Eukaryota</taxon>
        <taxon>Metazoa</taxon>
        <taxon>Spiralia</taxon>
        <taxon>Gnathifera</taxon>
        <taxon>Rotifera</taxon>
        <taxon>Eurotatoria</taxon>
        <taxon>Monogononta</taxon>
        <taxon>Pseudotrocha</taxon>
        <taxon>Ploima</taxon>
        <taxon>Brachionidae</taxon>
        <taxon>Brachionus</taxon>
    </lineage>
</organism>
<keyword evidence="3" id="KW-1185">Reference proteome</keyword>
<feature type="transmembrane region" description="Helical" evidence="1">
    <location>
        <begin position="88"/>
        <end position="106"/>
    </location>
</feature>
<evidence type="ECO:0000313" key="2">
    <source>
        <dbReference type="EMBL" id="RMZ99461.1"/>
    </source>
</evidence>
<dbReference type="EMBL" id="REGN01010211">
    <property type="protein sequence ID" value="RMZ99461.1"/>
    <property type="molecule type" value="Genomic_DNA"/>
</dbReference>
<feature type="transmembrane region" description="Helical" evidence="1">
    <location>
        <begin position="204"/>
        <end position="229"/>
    </location>
</feature>
<evidence type="ECO:0000313" key="3">
    <source>
        <dbReference type="Proteomes" id="UP000276133"/>
    </source>
</evidence>
<keyword evidence="1" id="KW-0812">Transmembrane</keyword>
<keyword evidence="1" id="KW-1133">Transmembrane helix</keyword>
<protein>
    <submittedName>
        <fullName evidence="2">Uncharacterized protein</fullName>
    </submittedName>
</protein>
<feature type="transmembrane region" description="Helical" evidence="1">
    <location>
        <begin position="163"/>
        <end position="184"/>
    </location>
</feature>
<comment type="caution">
    <text evidence="2">The sequence shown here is derived from an EMBL/GenBank/DDBJ whole genome shotgun (WGS) entry which is preliminary data.</text>
</comment>
<reference evidence="2 3" key="1">
    <citation type="journal article" date="2018" name="Sci. Rep.">
        <title>Genomic signatures of local adaptation to the degree of environmental predictability in rotifers.</title>
        <authorList>
            <person name="Franch-Gras L."/>
            <person name="Hahn C."/>
            <person name="Garcia-Roger E.M."/>
            <person name="Carmona M.J."/>
            <person name="Serra M."/>
            <person name="Gomez A."/>
        </authorList>
    </citation>
    <scope>NUCLEOTIDE SEQUENCE [LARGE SCALE GENOMIC DNA]</scope>
    <source>
        <strain evidence="2">HYR1</strain>
    </source>
</reference>
<name>A0A3M7PK11_BRAPC</name>
<feature type="transmembrane region" description="Helical" evidence="1">
    <location>
        <begin position="307"/>
        <end position="326"/>
    </location>
</feature>